<proteinExistence type="predicted"/>
<comment type="caution">
    <text evidence="1">The sequence shown here is derived from an EMBL/GenBank/DDBJ whole genome shotgun (WGS) entry which is preliminary data.</text>
</comment>
<reference evidence="2" key="1">
    <citation type="journal article" date="2019" name="Int. J. Syst. Evol. Microbiol.">
        <title>The Global Catalogue of Microorganisms (GCM) 10K type strain sequencing project: providing services to taxonomists for standard genome sequencing and annotation.</title>
        <authorList>
            <consortium name="The Broad Institute Genomics Platform"/>
            <consortium name="The Broad Institute Genome Sequencing Center for Infectious Disease"/>
            <person name="Wu L."/>
            <person name="Ma J."/>
        </authorList>
    </citation>
    <scope>NUCLEOTIDE SEQUENCE [LARGE SCALE GENOMIC DNA]</scope>
    <source>
        <strain evidence="2">CGMCC 4.7152</strain>
    </source>
</reference>
<dbReference type="RefSeq" id="WP_380114430.1">
    <property type="nucleotide sequence ID" value="NZ_JBHSIU010000011.1"/>
</dbReference>
<keyword evidence="2" id="KW-1185">Reference proteome</keyword>
<accession>A0ABV9VRT4</accession>
<organism evidence="1 2">
    <name type="scientific">Dactylosporangium cerinum</name>
    <dbReference type="NCBI Taxonomy" id="1434730"/>
    <lineage>
        <taxon>Bacteria</taxon>
        <taxon>Bacillati</taxon>
        <taxon>Actinomycetota</taxon>
        <taxon>Actinomycetes</taxon>
        <taxon>Micromonosporales</taxon>
        <taxon>Micromonosporaceae</taxon>
        <taxon>Dactylosporangium</taxon>
    </lineage>
</organism>
<gene>
    <name evidence="1" type="ORF">ACFPIJ_10055</name>
</gene>
<dbReference type="Proteomes" id="UP001595912">
    <property type="component" value="Unassembled WGS sequence"/>
</dbReference>
<evidence type="ECO:0000313" key="2">
    <source>
        <dbReference type="Proteomes" id="UP001595912"/>
    </source>
</evidence>
<sequence>MTTHVAWIMIFAGQGSRPAGAAFATAMALALAWASLLAADLPPIGDSMKPSETTGAQPR</sequence>
<protein>
    <submittedName>
        <fullName evidence="1">Uncharacterized protein</fullName>
    </submittedName>
</protein>
<dbReference type="EMBL" id="JBHSIU010000011">
    <property type="protein sequence ID" value="MFC4998175.1"/>
    <property type="molecule type" value="Genomic_DNA"/>
</dbReference>
<name>A0ABV9VRT4_9ACTN</name>
<evidence type="ECO:0000313" key="1">
    <source>
        <dbReference type="EMBL" id="MFC4998175.1"/>
    </source>
</evidence>